<dbReference type="Proteomes" id="UP000194236">
    <property type="component" value="Unassembled WGS sequence"/>
</dbReference>
<dbReference type="OrthoDB" id="10009983at2759"/>
<dbReference type="PANTHER" id="PTHR21344">
    <property type="entry name" value="RAL GTPASE-ACTIVATING PROTEIN SUBUNIT BETA"/>
    <property type="match status" value="1"/>
</dbReference>
<reference evidence="1 2" key="1">
    <citation type="submission" date="2017-03" db="EMBL/GenBank/DDBJ databases">
        <title>Genome Survey of Euroglyphus maynei.</title>
        <authorList>
            <person name="Arlian L.G."/>
            <person name="Morgan M.S."/>
            <person name="Rider S.D."/>
        </authorList>
    </citation>
    <scope>NUCLEOTIDE SEQUENCE [LARGE SCALE GENOMIC DNA]</scope>
    <source>
        <strain evidence="1">Arlian Lab</strain>
        <tissue evidence="1">Whole body</tissue>
    </source>
</reference>
<dbReference type="InterPro" id="IPR035974">
    <property type="entry name" value="Rap/Ran-GAP_sf"/>
</dbReference>
<dbReference type="AlphaFoldDB" id="A0A1Y3B5S5"/>
<evidence type="ECO:0000313" key="2">
    <source>
        <dbReference type="Proteomes" id="UP000194236"/>
    </source>
</evidence>
<organism evidence="1 2">
    <name type="scientific">Euroglyphus maynei</name>
    <name type="common">Mayne's house dust mite</name>
    <dbReference type="NCBI Taxonomy" id="6958"/>
    <lineage>
        <taxon>Eukaryota</taxon>
        <taxon>Metazoa</taxon>
        <taxon>Ecdysozoa</taxon>
        <taxon>Arthropoda</taxon>
        <taxon>Chelicerata</taxon>
        <taxon>Arachnida</taxon>
        <taxon>Acari</taxon>
        <taxon>Acariformes</taxon>
        <taxon>Sarcoptiformes</taxon>
        <taxon>Astigmata</taxon>
        <taxon>Psoroptidia</taxon>
        <taxon>Analgoidea</taxon>
        <taxon>Pyroglyphidae</taxon>
        <taxon>Pyroglyphinae</taxon>
        <taxon>Euroglyphus</taxon>
    </lineage>
</organism>
<comment type="caution">
    <text evidence="1">The sequence shown here is derived from an EMBL/GenBank/DDBJ whole genome shotgun (WGS) entry which is preliminary data.</text>
</comment>
<dbReference type="InterPro" id="IPR039930">
    <property type="entry name" value="RALGAPB"/>
</dbReference>
<dbReference type="EMBL" id="MUJZ01038662">
    <property type="protein sequence ID" value="OTF76190.1"/>
    <property type="molecule type" value="Genomic_DNA"/>
</dbReference>
<protein>
    <submittedName>
        <fullName evidence="1">Uncharacterized protein</fullName>
    </submittedName>
</protein>
<sequence>MDDFDRLPFNNKNTFEHNTSMDGLNDKQNHPVFIITIHPLKNGLFRVLNFMPNNNIKFNNYPIIDRMLLSKSLLASYVKLITLNLFRRRRMNTESFQFPHVKRRIKIQEMANKFKISSNNNHKLASEIFESKFL</sequence>
<dbReference type="SUPFAM" id="SSF111347">
    <property type="entry name" value="Rap/Ran-GAP"/>
    <property type="match status" value="1"/>
</dbReference>
<keyword evidence="2" id="KW-1185">Reference proteome</keyword>
<dbReference type="GO" id="GO:0051056">
    <property type="term" value="P:regulation of small GTPase mediated signal transduction"/>
    <property type="evidence" value="ECO:0007669"/>
    <property type="project" value="InterPro"/>
</dbReference>
<accession>A0A1Y3B5S5</accession>
<proteinExistence type="predicted"/>
<evidence type="ECO:0000313" key="1">
    <source>
        <dbReference type="EMBL" id="OTF76190.1"/>
    </source>
</evidence>
<dbReference type="PANTHER" id="PTHR21344:SF1">
    <property type="entry name" value="RAL GTPASE-ACTIVATING PROTEIN SUBUNIT BETA"/>
    <property type="match status" value="1"/>
</dbReference>
<name>A0A1Y3B5S5_EURMA</name>
<gene>
    <name evidence="1" type="ORF">BLA29_001912</name>
</gene>
<dbReference type="GO" id="GO:0005096">
    <property type="term" value="F:GTPase activator activity"/>
    <property type="evidence" value="ECO:0007669"/>
    <property type="project" value="InterPro"/>
</dbReference>